<organism evidence="1 2">
    <name type="scientific">Crangon crangon nudivirus</name>
    <dbReference type="NCBI Taxonomy" id="2880838"/>
    <lineage>
        <taxon>Viruses</taxon>
        <taxon>Viruses incertae sedis</taxon>
        <taxon>Naldaviricetes</taxon>
        <taxon>Lefavirales</taxon>
        <taxon>Nudiviridae</taxon>
        <taxon>Gammanudivirus</taxon>
        <taxon>Gammanudivirus cracrangonis</taxon>
    </lineage>
</organism>
<dbReference type="EMBL" id="MZ311577">
    <property type="protein sequence ID" value="UBZ25500.1"/>
    <property type="molecule type" value="Genomic_DNA"/>
</dbReference>
<dbReference type="InterPro" id="IPR027417">
    <property type="entry name" value="P-loop_NTPase"/>
</dbReference>
<dbReference type="Proteomes" id="UP000831195">
    <property type="component" value="Segment"/>
</dbReference>
<protein>
    <recommendedName>
        <fullName evidence="3">Parvovirus non-structural protein 1 helicase domain-containing protein</fullName>
    </recommendedName>
</protein>
<sequence length="383" mass="44218">MEPSQNQNGVEMHFPVIKYKNDIFELPISFKPKYDHVVKLRKTIKDLKLLSFSGYYKLPNDIKDYLKTLFTQSELKAAIAEYAHEVNEKAFTFIDTKGARGWPFRYLALANFLRDDGMDGQLHDEFKAYPLKNLREGVTILNHIKWREMLPPTFYTDIEKIMNQVDNKRNVLYMQGTSNSGKSILVNMLTSHVATGYISHTEDLSNAPYLFENLVDKRLAHIQGAADEAYLSWFGKHDRAIAFTEDHGQVNIHERGHKPVCIFTPYDSLYRQVYGGAADAMRTRCHSYEFDLPLDPEMITLDNLTPFHYITMLSLEQRDPIIFKRPQELDEALAHFVKLWLGLLSNGLCESTPALDCLFEINKNIDFPTRPIKDALRPIINCS</sequence>
<dbReference type="Gene3D" id="3.40.50.300">
    <property type="entry name" value="P-loop containing nucleotide triphosphate hydrolases"/>
    <property type="match status" value="1"/>
</dbReference>
<evidence type="ECO:0000313" key="2">
    <source>
        <dbReference type="Proteomes" id="UP000831195"/>
    </source>
</evidence>
<evidence type="ECO:0000313" key="1">
    <source>
        <dbReference type="EMBL" id="UBZ25500.1"/>
    </source>
</evidence>
<evidence type="ECO:0008006" key="3">
    <source>
        <dbReference type="Google" id="ProtNLM"/>
    </source>
</evidence>
<gene>
    <name evidence="1" type="ORF">CcNV_016</name>
</gene>
<keyword evidence="2" id="KW-1185">Reference proteome</keyword>
<accession>A0AAE9BZU0</accession>
<reference evidence="1" key="1">
    <citation type="journal article" date="2021" name="Viruses">
        <title>Identification and Full Characterisation of Two Novel Crustacean Infecting Members of the Family Nudiviridae Provides Support for Two Subfamilies.</title>
        <authorList>
            <person name="Bateman K.S."/>
            <person name="Kerr R."/>
            <person name="Stentiford G.D."/>
            <person name="Bean T.P."/>
            <person name="Hooper C."/>
            <person name="Van Eynde B."/>
            <person name="Delbare D."/>
            <person name="Bojko J."/>
            <person name="Christiaens O."/>
            <person name="Taning C.N.T."/>
            <person name="Smagghe G."/>
            <person name="van Oers M.M."/>
            <person name="van Aerle R."/>
        </authorList>
    </citation>
    <scope>NUCLEOTIDE SEQUENCE</scope>
    <source>
        <strain evidence="1">AN1</strain>
    </source>
</reference>
<proteinExistence type="predicted"/>
<name>A0AAE9BZU0_9VIRU</name>